<dbReference type="Proteomes" id="UP000435910">
    <property type="component" value="Unassembled WGS sequence"/>
</dbReference>
<dbReference type="EMBL" id="NILC01000010">
    <property type="protein sequence ID" value="TWL31793.1"/>
    <property type="molecule type" value="Genomic_DNA"/>
</dbReference>
<evidence type="ECO:0000313" key="1">
    <source>
        <dbReference type="EMBL" id="TWL31793.1"/>
    </source>
</evidence>
<proteinExistence type="predicted"/>
<dbReference type="AlphaFoldDB" id="A0A8B5YGN9"/>
<accession>A0A8B5YGN9</accession>
<comment type="caution">
    <text evidence="1">The sequence shown here is derived from an EMBL/GenBank/DDBJ whole genome shotgun (WGS) entry which is preliminary data.</text>
</comment>
<evidence type="ECO:0000313" key="2">
    <source>
        <dbReference type="Proteomes" id="UP000435910"/>
    </source>
</evidence>
<protein>
    <submittedName>
        <fullName evidence="1">Uncharacterized protein</fullName>
    </submittedName>
</protein>
<gene>
    <name evidence="1" type="ORF">CHCC16736_0961</name>
</gene>
<organism evidence="1 2">
    <name type="scientific">Bacillus licheniformis</name>
    <dbReference type="NCBI Taxonomy" id="1402"/>
    <lineage>
        <taxon>Bacteria</taxon>
        <taxon>Bacillati</taxon>
        <taxon>Bacillota</taxon>
        <taxon>Bacilli</taxon>
        <taxon>Bacillales</taxon>
        <taxon>Bacillaceae</taxon>
        <taxon>Bacillus</taxon>
    </lineage>
</organism>
<name>A0A8B5YGN9_BACLI</name>
<sequence length="37" mass="4385">MKDKPANKKFFKAMQLDLHGFYRFSAILALYNLGMIY</sequence>
<reference evidence="1 2" key="1">
    <citation type="submission" date="2019-06" db="EMBL/GenBank/DDBJ databases">
        <title>Genome sequence analysis of &gt;100 Bacillus licheniformis strains suggests intrinsic resistance to this species.</title>
        <authorList>
            <person name="Wels M."/>
            <person name="Siezen R.J."/>
            <person name="Johansen E."/>
            <person name="Stuer-Lauridsen B."/>
            <person name="Bjerre K."/>
            <person name="Nielsen B.K.K."/>
        </authorList>
    </citation>
    <scope>NUCLEOTIDE SEQUENCE [LARGE SCALE GENOMIC DNA]</scope>
    <source>
        <strain evidence="1 2">BAC-16736</strain>
    </source>
</reference>